<dbReference type="Gene3D" id="1.10.510.10">
    <property type="entry name" value="Transferase(Phosphotransferase) domain 1"/>
    <property type="match status" value="1"/>
</dbReference>
<evidence type="ECO:0000259" key="1">
    <source>
        <dbReference type="PROSITE" id="PS50011"/>
    </source>
</evidence>
<name>A0A914ZC42_9BILA</name>
<dbReference type="SUPFAM" id="SSF56112">
    <property type="entry name" value="Protein kinase-like (PK-like)"/>
    <property type="match status" value="1"/>
</dbReference>
<proteinExistence type="predicted"/>
<dbReference type="GO" id="GO:0044773">
    <property type="term" value="P:mitotic DNA damage checkpoint signaling"/>
    <property type="evidence" value="ECO:0007669"/>
    <property type="project" value="TreeGrafter"/>
</dbReference>
<dbReference type="Pfam" id="PF00069">
    <property type="entry name" value="Pkinase"/>
    <property type="match status" value="1"/>
</dbReference>
<dbReference type="InterPro" id="IPR008271">
    <property type="entry name" value="Ser/Thr_kinase_AS"/>
</dbReference>
<dbReference type="PANTHER" id="PTHR44167">
    <property type="entry name" value="OVARIAN-SPECIFIC SERINE/THREONINE-PROTEIN KINASE LOK-RELATED"/>
    <property type="match status" value="1"/>
</dbReference>
<reference evidence="3" key="1">
    <citation type="submission" date="2022-11" db="UniProtKB">
        <authorList>
            <consortium name="WormBaseParasite"/>
        </authorList>
    </citation>
    <scope>IDENTIFICATION</scope>
</reference>
<dbReference type="PANTHER" id="PTHR44167:SF30">
    <property type="entry name" value="PHOSPHORYLASE KINASE"/>
    <property type="match status" value="1"/>
</dbReference>
<protein>
    <submittedName>
        <fullName evidence="3">Protein kinase domain-containing protein</fullName>
    </submittedName>
</protein>
<dbReference type="AlphaFoldDB" id="A0A914ZC42"/>
<feature type="domain" description="Protein kinase" evidence="1">
    <location>
        <begin position="29"/>
        <end position="297"/>
    </location>
</feature>
<dbReference type="PROSITE" id="PS00108">
    <property type="entry name" value="PROTEIN_KINASE_ST"/>
    <property type="match status" value="1"/>
</dbReference>
<dbReference type="SMART" id="SM00220">
    <property type="entry name" value="S_TKc"/>
    <property type="match status" value="1"/>
</dbReference>
<dbReference type="GO" id="GO:0005524">
    <property type="term" value="F:ATP binding"/>
    <property type="evidence" value="ECO:0007669"/>
    <property type="project" value="InterPro"/>
</dbReference>
<dbReference type="WBParaSite" id="PSU_v2.g9488.t1">
    <property type="protein sequence ID" value="PSU_v2.g9488.t1"/>
    <property type="gene ID" value="PSU_v2.g9488"/>
</dbReference>
<dbReference type="Proteomes" id="UP000887577">
    <property type="component" value="Unplaced"/>
</dbReference>
<dbReference type="InterPro" id="IPR011009">
    <property type="entry name" value="Kinase-like_dom_sf"/>
</dbReference>
<dbReference type="GO" id="GO:0004674">
    <property type="term" value="F:protein serine/threonine kinase activity"/>
    <property type="evidence" value="ECO:0007669"/>
    <property type="project" value="TreeGrafter"/>
</dbReference>
<dbReference type="GO" id="GO:0005634">
    <property type="term" value="C:nucleus"/>
    <property type="evidence" value="ECO:0007669"/>
    <property type="project" value="TreeGrafter"/>
</dbReference>
<sequence>MLGGSSLFNLQLNYVWSESVNVHFKDLLFMKKKWFNTEGSAAVEFAIDQKTGRECVTKLLSKSPGPFERTEAEFLRKLQHKFIIQYIAENNFNGEIVLLMEWGGVSLSQAIQCYPKKILNNFLLYSYQMSLSLAFIHRKGVIHRDLKAANYVLKNNIVKLIDFGHATYKIVGGIKSTWLVGPPELLAGMSYDQSMDIWDLGLTFTHMVNGKHTFSEKGKDLLKNILRTFDRLSVGEIPEYDVWYSKMDKMDQQVDYAEKISFDVKISNDFADIINSCLHINPTKRITSEELSNHSAYSKFNDC</sequence>
<evidence type="ECO:0000313" key="2">
    <source>
        <dbReference type="Proteomes" id="UP000887577"/>
    </source>
</evidence>
<accession>A0A914ZC42</accession>
<dbReference type="PROSITE" id="PS50011">
    <property type="entry name" value="PROTEIN_KINASE_DOM"/>
    <property type="match status" value="1"/>
</dbReference>
<organism evidence="2 3">
    <name type="scientific">Panagrolaimus superbus</name>
    <dbReference type="NCBI Taxonomy" id="310955"/>
    <lineage>
        <taxon>Eukaryota</taxon>
        <taxon>Metazoa</taxon>
        <taxon>Ecdysozoa</taxon>
        <taxon>Nematoda</taxon>
        <taxon>Chromadorea</taxon>
        <taxon>Rhabditida</taxon>
        <taxon>Tylenchina</taxon>
        <taxon>Panagrolaimomorpha</taxon>
        <taxon>Panagrolaimoidea</taxon>
        <taxon>Panagrolaimidae</taxon>
        <taxon>Panagrolaimus</taxon>
    </lineage>
</organism>
<keyword evidence="2" id="KW-1185">Reference proteome</keyword>
<dbReference type="InterPro" id="IPR000719">
    <property type="entry name" value="Prot_kinase_dom"/>
</dbReference>
<evidence type="ECO:0000313" key="3">
    <source>
        <dbReference type="WBParaSite" id="PSU_v2.g9488.t1"/>
    </source>
</evidence>